<accession>A0A5E4MJS2</accession>
<reference evidence="1 2" key="1">
    <citation type="submission" date="2019-08" db="EMBL/GenBank/DDBJ databases">
        <authorList>
            <person name="Alioto T."/>
            <person name="Alioto T."/>
            <person name="Gomez Garrido J."/>
        </authorList>
    </citation>
    <scope>NUCLEOTIDE SEQUENCE [LARGE SCALE GENOMIC DNA]</scope>
</reference>
<evidence type="ECO:0000313" key="2">
    <source>
        <dbReference type="Proteomes" id="UP000325440"/>
    </source>
</evidence>
<feature type="non-terminal residue" evidence="1">
    <location>
        <position position="129"/>
    </location>
</feature>
<organism evidence="1 2">
    <name type="scientific">Cinara cedri</name>
    <dbReference type="NCBI Taxonomy" id="506608"/>
    <lineage>
        <taxon>Eukaryota</taxon>
        <taxon>Metazoa</taxon>
        <taxon>Ecdysozoa</taxon>
        <taxon>Arthropoda</taxon>
        <taxon>Hexapoda</taxon>
        <taxon>Insecta</taxon>
        <taxon>Pterygota</taxon>
        <taxon>Neoptera</taxon>
        <taxon>Paraneoptera</taxon>
        <taxon>Hemiptera</taxon>
        <taxon>Sternorrhyncha</taxon>
        <taxon>Aphidomorpha</taxon>
        <taxon>Aphidoidea</taxon>
        <taxon>Aphididae</taxon>
        <taxon>Lachninae</taxon>
        <taxon>Cinara</taxon>
    </lineage>
</organism>
<evidence type="ECO:0000313" key="1">
    <source>
        <dbReference type="EMBL" id="VVC29613.1"/>
    </source>
</evidence>
<gene>
    <name evidence="1" type="ORF">CINCED_3A001203</name>
</gene>
<proteinExistence type="predicted"/>
<keyword evidence="2" id="KW-1185">Reference proteome</keyword>
<dbReference type="EMBL" id="CABPRJ010000495">
    <property type="protein sequence ID" value="VVC29613.1"/>
    <property type="molecule type" value="Genomic_DNA"/>
</dbReference>
<sequence>MAWSMSQIISSDSFVTTRRRCGSYIILYVRRLLRVTGLLAPDAHDLTVSLLRAIRLRLPDTRVRIPQVKINIRYPTVKPRRRCGSRVIVEQVCGRGVARSFVLKSTQNNNRVQYSSEDATQNNDWSAFR</sequence>
<dbReference type="Proteomes" id="UP000325440">
    <property type="component" value="Unassembled WGS sequence"/>
</dbReference>
<dbReference type="AlphaFoldDB" id="A0A5E4MJS2"/>
<name>A0A5E4MJS2_9HEMI</name>
<protein>
    <submittedName>
        <fullName evidence="1">Uncharacterized protein</fullName>
    </submittedName>
</protein>